<sequence length="222" mass="24527">MSNTAPDYVRPNGFIGLKAGRTELLAETRLLRFVRMSQVKSTFSATCRAYGGAERLRAGLSVAERKAAAGSQIAAAELNPRGWSQLDSATGQFYRRVEKLILFPLFVDSSAVAGIRSSNREACGALASSIVPEMRRRTGKPIGRVDEAARQARAVGSVERFLEGGYLTRFTRRLRPPSVGFIRKEPNRARSTVTESPVFQLTRPLSFWRHTWPLSSVINSLP</sequence>
<evidence type="ECO:0000313" key="1">
    <source>
        <dbReference type="EMBL" id="SDZ86546.1"/>
    </source>
</evidence>
<dbReference type="AlphaFoldDB" id="A0A1H3WHB6"/>
<accession>A0A1H3WHB6</accession>
<name>A0A1H3WHB6_9GAMM</name>
<reference evidence="2" key="1">
    <citation type="submission" date="2016-10" db="EMBL/GenBank/DDBJ databases">
        <authorList>
            <person name="Varghese N."/>
            <person name="Submissions S."/>
        </authorList>
    </citation>
    <scope>NUCLEOTIDE SEQUENCE [LARGE SCALE GENOMIC DNA]</scope>
    <source>
        <strain evidence="2">CGMCC 1.10657</strain>
    </source>
</reference>
<keyword evidence="2" id="KW-1185">Reference proteome</keyword>
<proteinExistence type="predicted"/>
<gene>
    <name evidence="1" type="ORF">SAMN05216562_0860</name>
</gene>
<protein>
    <submittedName>
        <fullName evidence="1">Uncharacterized protein</fullName>
    </submittedName>
</protein>
<dbReference type="EMBL" id="FNQO01000001">
    <property type="protein sequence ID" value="SDZ86546.1"/>
    <property type="molecule type" value="Genomic_DNA"/>
</dbReference>
<organism evidence="1 2">
    <name type="scientific">Microbulbifer marinus</name>
    <dbReference type="NCBI Taxonomy" id="658218"/>
    <lineage>
        <taxon>Bacteria</taxon>
        <taxon>Pseudomonadati</taxon>
        <taxon>Pseudomonadota</taxon>
        <taxon>Gammaproteobacteria</taxon>
        <taxon>Cellvibrionales</taxon>
        <taxon>Microbulbiferaceae</taxon>
        <taxon>Microbulbifer</taxon>
    </lineage>
</organism>
<evidence type="ECO:0000313" key="2">
    <source>
        <dbReference type="Proteomes" id="UP000198658"/>
    </source>
</evidence>
<dbReference type="Proteomes" id="UP000198658">
    <property type="component" value="Unassembled WGS sequence"/>
</dbReference>